<dbReference type="GO" id="GO:0032259">
    <property type="term" value="P:methylation"/>
    <property type="evidence" value="ECO:0007669"/>
    <property type="project" value="UniProtKB-KW"/>
</dbReference>
<dbReference type="AlphaFoldDB" id="A0AAV4LSL3"/>
<protein>
    <submittedName>
        <fullName evidence="2">DNA adenine methylase</fullName>
    </submittedName>
</protein>
<keyword evidence="2" id="KW-0489">Methyltransferase</keyword>
<evidence type="ECO:0000313" key="2">
    <source>
        <dbReference type="EMBL" id="GIX62762.1"/>
    </source>
</evidence>
<reference evidence="2 3" key="1">
    <citation type="submission" date="2021-06" db="EMBL/GenBank/DDBJ databases">
        <title>Genome sequence of Babesia caballi.</title>
        <authorList>
            <person name="Yamagishi J."/>
            <person name="Kidaka T."/>
            <person name="Ochi A."/>
        </authorList>
    </citation>
    <scope>NUCLEOTIDE SEQUENCE [LARGE SCALE GENOMIC DNA]</scope>
    <source>
        <strain evidence="2">USDA-D6B2</strain>
    </source>
</reference>
<dbReference type="GeneID" id="94194243"/>
<evidence type="ECO:0000256" key="1">
    <source>
        <dbReference type="SAM" id="MobiDB-lite"/>
    </source>
</evidence>
<dbReference type="EMBL" id="BPLF01000002">
    <property type="protein sequence ID" value="GIX62762.1"/>
    <property type="molecule type" value="Genomic_DNA"/>
</dbReference>
<dbReference type="Proteomes" id="UP001497744">
    <property type="component" value="Unassembled WGS sequence"/>
</dbReference>
<keyword evidence="2" id="KW-0808">Transferase</keyword>
<organism evidence="2 3">
    <name type="scientific">Babesia caballi</name>
    <dbReference type="NCBI Taxonomy" id="5871"/>
    <lineage>
        <taxon>Eukaryota</taxon>
        <taxon>Sar</taxon>
        <taxon>Alveolata</taxon>
        <taxon>Apicomplexa</taxon>
        <taxon>Aconoidasida</taxon>
        <taxon>Piroplasmida</taxon>
        <taxon>Babesiidae</taxon>
        <taxon>Babesia</taxon>
    </lineage>
</organism>
<feature type="region of interest" description="Disordered" evidence="1">
    <location>
        <begin position="1"/>
        <end position="52"/>
    </location>
</feature>
<dbReference type="GO" id="GO:0008168">
    <property type="term" value="F:methyltransferase activity"/>
    <property type="evidence" value="ECO:0007669"/>
    <property type="project" value="UniProtKB-KW"/>
</dbReference>
<name>A0AAV4LSL3_BABCB</name>
<gene>
    <name evidence="2" type="ORF">BcabD6B2_21970</name>
</gene>
<comment type="caution">
    <text evidence="2">The sequence shown here is derived from an EMBL/GenBank/DDBJ whole genome shotgun (WGS) entry which is preliminary data.</text>
</comment>
<sequence length="259" mass="27866">MRLSERAPSSREASWGGAGVAASSGPVGGLVKGRDTSPKARVLGNDNRAQRDDNVQRLDAGAALVDVGEHPEAVSVRAHDVPVGCGREVNLLARGGFLVAVRLKVEREPPFAELRGVRVRARHKASHVDCHLLVLVAYHGDPGIVLLGFASDLMLRVKRVVIAHNHKRVAQLRMDGPRHEPAGEAYPHYFRAELPAWQRQMVQFDRGRVQKRAAPSIGADKQHFPRDEGVHGQPGRLVALVVHTAAGKAGMGVNAGGDV</sequence>
<proteinExistence type="predicted"/>
<dbReference type="RefSeq" id="XP_067714831.1">
    <property type="nucleotide sequence ID" value="XM_067858730.1"/>
</dbReference>
<accession>A0AAV4LSL3</accession>
<evidence type="ECO:0000313" key="3">
    <source>
        <dbReference type="Proteomes" id="UP001497744"/>
    </source>
</evidence>
<keyword evidence="3" id="KW-1185">Reference proteome</keyword>